<dbReference type="Pfam" id="PF05354">
    <property type="entry name" value="Phage_attach"/>
    <property type="match status" value="1"/>
</dbReference>
<reference evidence="1" key="1">
    <citation type="submission" date="2020-08" db="EMBL/GenBank/DDBJ databases">
        <authorList>
            <person name="Hu Y."/>
            <person name="Nguyen S.V."/>
            <person name="Li F."/>
            <person name="Fanning S."/>
        </authorList>
    </citation>
    <scope>NUCLEOTIDE SEQUENCE</scope>
    <source>
        <strain evidence="1">SYSU D8009</strain>
    </source>
</reference>
<organism evidence="1 2">
    <name type="scientific">Siccirubricoccus deserti</name>
    <dbReference type="NCBI Taxonomy" id="2013562"/>
    <lineage>
        <taxon>Bacteria</taxon>
        <taxon>Pseudomonadati</taxon>
        <taxon>Pseudomonadota</taxon>
        <taxon>Alphaproteobacteria</taxon>
        <taxon>Acetobacterales</taxon>
        <taxon>Roseomonadaceae</taxon>
        <taxon>Siccirubricoccus</taxon>
    </lineage>
</organism>
<dbReference type="GO" id="GO:0019068">
    <property type="term" value="P:virion assembly"/>
    <property type="evidence" value="ECO:0007669"/>
    <property type="project" value="InterPro"/>
</dbReference>
<protein>
    <submittedName>
        <fullName evidence="1">Uncharacterized protein</fullName>
    </submittedName>
</protein>
<keyword evidence="2" id="KW-1185">Reference proteome</keyword>
<dbReference type="InterPro" id="IPR008018">
    <property type="entry name" value="Phage_tail_attach_FII"/>
</dbReference>
<sequence length="102" mass="10580">MSAFAAAMDALAADPNIGSEATYRAGGTGAPVLIRVVRSVPDRLGDAFGTSVIQVSDVLTVAMAVLPAVDADDTFTLGSDTLTVQHAERDAAGIAWRVFCRR</sequence>
<dbReference type="AlphaFoldDB" id="A0A9X0R4A9"/>
<dbReference type="EMBL" id="JACOMF010000085">
    <property type="protein sequence ID" value="MBC4018840.1"/>
    <property type="molecule type" value="Genomic_DNA"/>
</dbReference>
<gene>
    <name evidence="1" type="ORF">H7965_26650</name>
</gene>
<evidence type="ECO:0000313" key="1">
    <source>
        <dbReference type="EMBL" id="MBC4018840.1"/>
    </source>
</evidence>
<comment type="caution">
    <text evidence="1">The sequence shown here is derived from an EMBL/GenBank/DDBJ whole genome shotgun (WGS) entry which is preliminary data.</text>
</comment>
<name>A0A9X0R4A9_9PROT</name>
<accession>A0A9X0R4A9</accession>
<dbReference type="Proteomes" id="UP000600101">
    <property type="component" value="Unassembled WGS sequence"/>
</dbReference>
<dbReference type="RefSeq" id="WP_186773580.1">
    <property type="nucleotide sequence ID" value="NZ_JACOMF010000085.1"/>
</dbReference>
<proteinExistence type="predicted"/>
<evidence type="ECO:0000313" key="2">
    <source>
        <dbReference type="Proteomes" id="UP000600101"/>
    </source>
</evidence>